<sequence>MSTTRRSPTARSKARRGPFGATRYVASLPLVDIDWLVGEGVRLVLLDRDNTCVPRDAAQAPAEVLDWLERARAAGLSLWLVSNNFHSSQVGRTARELGVNVVDHAMKPAPFALRRAMRRAGVGPEATVMIGDQVFTDVVAGNLAGVRTVLVRPQSRRDLWYTHVFRVFERLALLGISFDGE</sequence>
<dbReference type="EMBL" id="JAUDEA010000009">
    <property type="protein sequence ID" value="MDM8271404.1"/>
    <property type="molecule type" value="Genomic_DNA"/>
</dbReference>
<gene>
    <name evidence="1" type="ORF">QUW25_06955</name>
</gene>
<dbReference type="PANTHER" id="PTHR19288:SF25">
    <property type="entry name" value="PHOSPHATIDYLGLYCEROPHOSPHATASE GEP4, MITOCHONDRIAL"/>
    <property type="match status" value="1"/>
</dbReference>
<reference evidence="1 2" key="2">
    <citation type="submission" date="2023-06" db="EMBL/GenBank/DDBJ databases">
        <title>Identification and characterization of horizontal gene transfer across gut microbiota members of farm animals based on homology search.</title>
        <authorList>
            <person name="Schwarzerova J."/>
            <person name="Nykrynova M."/>
            <person name="Jureckova K."/>
            <person name="Cejkova D."/>
            <person name="Rychlik I."/>
        </authorList>
    </citation>
    <scope>NUCLEOTIDE SEQUENCE [LARGE SCALE GENOMIC DNA]</scope>
    <source>
        <strain evidence="1 2">153_Feed</strain>
    </source>
</reference>
<dbReference type="RefSeq" id="WP_289511489.1">
    <property type="nucleotide sequence ID" value="NZ_JAUDEA010000009.1"/>
</dbReference>
<dbReference type="InterPro" id="IPR023214">
    <property type="entry name" value="HAD_sf"/>
</dbReference>
<keyword evidence="2" id="KW-1185">Reference proteome</keyword>
<dbReference type="Proteomes" id="UP001529256">
    <property type="component" value="Unassembled WGS sequence"/>
</dbReference>
<dbReference type="PANTHER" id="PTHR19288">
    <property type="entry name" value="4-NITROPHENYLPHOSPHATASE-RELATED"/>
    <property type="match status" value="1"/>
</dbReference>
<proteinExistence type="predicted"/>
<dbReference type="InterPro" id="IPR010021">
    <property type="entry name" value="PGPP1/Gep4"/>
</dbReference>
<evidence type="ECO:0000313" key="2">
    <source>
        <dbReference type="Proteomes" id="UP001529256"/>
    </source>
</evidence>
<reference evidence="2" key="1">
    <citation type="submission" date="2023-06" db="EMBL/GenBank/DDBJ databases">
        <title>Identification and characterization of horizontal gene transfer across gut microbiota members of farm animals based on homology search.</title>
        <authorList>
            <person name="Zeman M."/>
            <person name="Kubasova T."/>
            <person name="Jahodarova E."/>
            <person name="Nykrynova M."/>
            <person name="Rychlik I."/>
        </authorList>
    </citation>
    <scope>NUCLEOTIDE SEQUENCE [LARGE SCALE GENOMIC DNA]</scope>
    <source>
        <strain evidence="2">153_Feed</strain>
    </source>
</reference>
<dbReference type="NCBIfam" id="TIGR01662">
    <property type="entry name" value="HAD-SF-IIIA"/>
    <property type="match status" value="1"/>
</dbReference>
<dbReference type="SUPFAM" id="SSF56784">
    <property type="entry name" value="HAD-like"/>
    <property type="match status" value="1"/>
</dbReference>
<dbReference type="InterPro" id="IPR006439">
    <property type="entry name" value="HAD-SF_hydro_IA"/>
</dbReference>
<evidence type="ECO:0000313" key="1">
    <source>
        <dbReference type="EMBL" id="MDM8271404.1"/>
    </source>
</evidence>
<comment type="caution">
    <text evidence="1">The sequence shown here is derived from an EMBL/GenBank/DDBJ whole genome shotgun (WGS) entry which is preliminary data.</text>
</comment>
<dbReference type="InterPro" id="IPR006549">
    <property type="entry name" value="HAD-SF_hydro_IIIA"/>
</dbReference>
<dbReference type="InterPro" id="IPR036412">
    <property type="entry name" value="HAD-like_sf"/>
</dbReference>
<organism evidence="1 2">
    <name type="scientific">Thermophilibacter provencensis</name>
    <dbReference type="NCBI Taxonomy" id="1852386"/>
    <lineage>
        <taxon>Bacteria</taxon>
        <taxon>Bacillati</taxon>
        <taxon>Actinomycetota</taxon>
        <taxon>Coriobacteriia</taxon>
        <taxon>Coriobacteriales</taxon>
        <taxon>Atopobiaceae</taxon>
        <taxon>Thermophilibacter</taxon>
    </lineage>
</organism>
<dbReference type="Gene3D" id="3.40.50.1000">
    <property type="entry name" value="HAD superfamily/HAD-like"/>
    <property type="match status" value="1"/>
</dbReference>
<name>A0ABT7V614_9ACTN</name>
<accession>A0ABT7V614</accession>
<dbReference type="NCBIfam" id="TIGR01509">
    <property type="entry name" value="HAD-SF-IA-v3"/>
    <property type="match status" value="1"/>
</dbReference>
<reference evidence="1 2" key="3">
    <citation type="submission" date="2023-06" db="EMBL/GenBank/DDBJ databases">
        <authorList>
            <person name="Zeman M."/>
            <person name="Kubasova T."/>
            <person name="Jahodarova E."/>
            <person name="Nykrynova M."/>
            <person name="Rychlik I."/>
        </authorList>
    </citation>
    <scope>NUCLEOTIDE SEQUENCE [LARGE SCALE GENOMIC DNA]</scope>
    <source>
        <strain evidence="1 2">153_Feed</strain>
    </source>
</reference>
<dbReference type="NCBIfam" id="TIGR01668">
    <property type="entry name" value="YqeG_hyp_ppase"/>
    <property type="match status" value="1"/>
</dbReference>
<protein>
    <submittedName>
        <fullName evidence="1">YqeG family HAD IIIA-type phosphatase</fullName>
    </submittedName>
</protein>
<dbReference type="Pfam" id="PF13242">
    <property type="entry name" value="Hydrolase_like"/>
    <property type="match status" value="1"/>
</dbReference>